<evidence type="ECO:0000313" key="3">
    <source>
        <dbReference type="Proteomes" id="UP000199213"/>
    </source>
</evidence>
<keyword evidence="1" id="KW-0472">Membrane</keyword>
<dbReference type="EMBL" id="FNFM01000010">
    <property type="protein sequence ID" value="SDK62213.1"/>
    <property type="molecule type" value="Genomic_DNA"/>
</dbReference>
<reference evidence="3" key="1">
    <citation type="submission" date="2016-10" db="EMBL/GenBank/DDBJ databases">
        <authorList>
            <person name="Varghese N."/>
            <person name="Submissions S."/>
        </authorList>
    </citation>
    <scope>NUCLEOTIDE SEQUENCE [LARGE SCALE GENOMIC DNA]</scope>
    <source>
        <strain evidence="3">DSM 45460</strain>
    </source>
</reference>
<gene>
    <name evidence="2" type="ORF">SAMN04487820_11037</name>
</gene>
<feature type="transmembrane region" description="Helical" evidence="1">
    <location>
        <begin position="46"/>
        <end position="66"/>
    </location>
</feature>
<dbReference type="OrthoDB" id="5191404at2"/>
<name>A0A1G9DEB3_ACTMZ</name>
<dbReference type="RefSeq" id="WP_092629765.1">
    <property type="nucleotide sequence ID" value="NZ_FNFM01000010.1"/>
</dbReference>
<evidence type="ECO:0000256" key="1">
    <source>
        <dbReference type="SAM" id="Phobius"/>
    </source>
</evidence>
<protein>
    <submittedName>
        <fullName evidence="2">Uncharacterized protein</fullName>
    </submittedName>
</protein>
<organism evidence="2 3">
    <name type="scientific">Actinopolyspora mzabensis</name>
    <dbReference type="NCBI Taxonomy" id="995066"/>
    <lineage>
        <taxon>Bacteria</taxon>
        <taxon>Bacillati</taxon>
        <taxon>Actinomycetota</taxon>
        <taxon>Actinomycetes</taxon>
        <taxon>Actinopolysporales</taxon>
        <taxon>Actinopolysporaceae</taxon>
        <taxon>Actinopolyspora</taxon>
    </lineage>
</organism>
<dbReference type="AlphaFoldDB" id="A0A1G9DEB3"/>
<accession>A0A1G9DEB3</accession>
<proteinExistence type="predicted"/>
<keyword evidence="3" id="KW-1185">Reference proteome</keyword>
<sequence>MNLWDIAVPAVVLLIGVVFVVRGALGSVGRVSVGCWASWTRANREGGRNQILLGVVMLCYGGNLLLTCPVSTIALLGMFLGLVGYTVLSILHRRRYGSRPPLDSRYASERVRR</sequence>
<feature type="transmembrane region" description="Helical" evidence="1">
    <location>
        <begin position="6"/>
        <end position="25"/>
    </location>
</feature>
<dbReference type="Proteomes" id="UP000199213">
    <property type="component" value="Unassembled WGS sequence"/>
</dbReference>
<feature type="transmembrane region" description="Helical" evidence="1">
    <location>
        <begin position="72"/>
        <end position="91"/>
    </location>
</feature>
<keyword evidence="1" id="KW-1133">Transmembrane helix</keyword>
<evidence type="ECO:0000313" key="2">
    <source>
        <dbReference type="EMBL" id="SDK62213.1"/>
    </source>
</evidence>
<keyword evidence="1" id="KW-0812">Transmembrane</keyword>